<reference evidence="2 3" key="1">
    <citation type="submission" date="2013-09" db="EMBL/GenBank/DDBJ databases">
        <authorList>
            <person name="Zeng Z."/>
            <person name="Chen C."/>
        </authorList>
    </citation>
    <scope>NUCLEOTIDE SEQUENCE [LARGE SCALE GENOMIC DNA]</scope>
    <source>
        <strain evidence="2 3">GH29-5</strain>
    </source>
</reference>
<feature type="transmembrane region" description="Helical" evidence="1">
    <location>
        <begin position="73"/>
        <end position="93"/>
    </location>
</feature>
<comment type="caution">
    <text evidence="2">The sequence shown here is derived from an EMBL/GenBank/DDBJ whole genome shotgun (WGS) entry which is preliminary data.</text>
</comment>
<sequence>MTNTEIQTKSDNKNRKLMLSILFDLIGYASYGIPLVAELTDIVWAPIAGFLLARMYKGTVGTVGGITVFVEELLPGVDFIPTFTLTWIYTYLIKKEGEK</sequence>
<gene>
    <name evidence="2" type="ORF">Q764_00365</name>
</gene>
<dbReference type="eggNOG" id="ENOG5032S11">
    <property type="taxonomic scope" value="Bacteria"/>
</dbReference>
<dbReference type="RefSeq" id="WP_026979706.1">
    <property type="nucleotide sequence ID" value="NZ_AUCZ01000004.1"/>
</dbReference>
<feature type="transmembrane region" description="Helical" evidence="1">
    <location>
        <begin position="21"/>
        <end position="53"/>
    </location>
</feature>
<name>A0A0A2MQS8_9FLAO</name>
<dbReference type="EMBL" id="JRLW01000001">
    <property type="protein sequence ID" value="KGO90610.1"/>
    <property type="molecule type" value="Genomic_DNA"/>
</dbReference>
<proteinExistence type="predicted"/>
<dbReference type="OrthoDB" id="1144067at2"/>
<evidence type="ECO:0000256" key="1">
    <source>
        <dbReference type="SAM" id="Phobius"/>
    </source>
</evidence>
<keyword evidence="3" id="KW-1185">Reference proteome</keyword>
<organism evidence="2 3">
    <name type="scientific">Flavobacterium suncheonense GH29-5 = DSM 17707</name>
    <dbReference type="NCBI Taxonomy" id="1121899"/>
    <lineage>
        <taxon>Bacteria</taxon>
        <taxon>Pseudomonadati</taxon>
        <taxon>Bacteroidota</taxon>
        <taxon>Flavobacteriia</taxon>
        <taxon>Flavobacteriales</taxon>
        <taxon>Flavobacteriaceae</taxon>
        <taxon>Flavobacterium</taxon>
    </lineage>
</organism>
<evidence type="ECO:0000313" key="2">
    <source>
        <dbReference type="EMBL" id="KGO90610.1"/>
    </source>
</evidence>
<keyword evidence="1" id="KW-1133">Transmembrane helix</keyword>
<keyword evidence="1" id="KW-0812">Transmembrane</keyword>
<accession>A0A0A2MQS8</accession>
<protein>
    <submittedName>
        <fullName evidence="2">Uncharacterized protein</fullName>
    </submittedName>
</protein>
<dbReference type="STRING" id="1121899.GCA_000430025_00947"/>
<dbReference type="AlphaFoldDB" id="A0A0A2MQS8"/>
<evidence type="ECO:0000313" key="3">
    <source>
        <dbReference type="Proteomes" id="UP000030121"/>
    </source>
</evidence>
<dbReference type="Proteomes" id="UP000030121">
    <property type="component" value="Unassembled WGS sequence"/>
</dbReference>
<keyword evidence="1" id="KW-0472">Membrane</keyword>